<dbReference type="GO" id="GO:0005829">
    <property type="term" value="C:cytosol"/>
    <property type="evidence" value="ECO:0007669"/>
    <property type="project" value="TreeGrafter"/>
</dbReference>
<dbReference type="Proteomes" id="UP000176287">
    <property type="component" value="Unassembled WGS sequence"/>
</dbReference>
<dbReference type="Gene3D" id="3.30.572.10">
    <property type="entry name" value="Thymidylate synthase/dCMP hydroxymethylase domain"/>
    <property type="match status" value="1"/>
</dbReference>
<dbReference type="CDD" id="cd00351">
    <property type="entry name" value="TS_Pyrimidine_HMase"/>
    <property type="match status" value="1"/>
</dbReference>
<dbReference type="GO" id="GO:0006231">
    <property type="term" value="P:dTMP biosynthetic process"/>
    <property type="evidence" value="ECO:0007669"/>
    <property type="project" value="TreeGrafter"/>
</dbReference>
<feature type="domain" description="Thymidylate synthase/dCMP hydroxymethylase" evidence="3">
    <location>
        <begin position="269"/>
        <end position="413"/>
    </location>
</feature>
<dbReference type="EMBL" id="MHKZ01000017">
    <property type="protein sequence ID" value="OGZ00596.1"/>
    <property type="molecule type" value="Genomic_DNA"/>
</dbReference>
<evidence type="ECO:0000259" key="4">
    <source>
        <dbReference type="Pfam" id="PF14251"/>
    </source>
</evidence>
<sequence length="515" mass="57905">MISFEQLYQPDKYRVILGEGKNVGFCTVWNEPERAIKEYPELMKRSAIIGTLYSRQGVNVILRNLALNPQIRNLYLWVNGNLSCSPFGVSGKEVILKIWENGINDNREIPGTDFKLEKEIDHNIVNSIRKNVELKQVADPDLGAAIKQFPDESSAPYMEPVRFADAVPEAVEIFPSEKAGFMLRGKKVVDVWLRVLDRIMRYGTIKGTQYGAQQRELIGVTWVIEDEDPDNPKMDVDWPDSLKKATSLNQDAINHYRSVFLSPDAPEGVSYTYGNRIMRYPDSKGYIDQIEEVILKELKSSPDTRRGIATTMVPSIDKDSKEPPCITQIQVLQNNGKLHLLVTVRSHDIFKAAMPNAFGLRALQARIAKEAGFEMGYLQITSQSAHIYESDWDDAKKLVRCAIWEREPSMVFDPVTGADPRGLFVISAKDNLISAYFKTPSGDDLLTVSGKTAREVGLKIAHLELISRPDHLLDIGHELQKAEIAISQGIPYTQDRPLPFPGDNVKIIGDVCNDC</sequence>
<dbReference type="STRING" id="1798649.A3B13_01055"/>
<dbReference type="AlphaFoldDB" id="A0A1G2CGT5"/>
<dbReference type="PANTHER" id="PTHR11548">
    <property type="entry name" value="THYMIDYLATE SYNTHASE 1"/>
    <property type="match status" value="1"/>
</dbReference>
<keyword evidence="2" id="KW-0808">Transferase</keyword>
<dbReference type="GO" id="GO:0004799">
    <property type="term" value="F:thymidylate synthase activity"/>
    <property type="evidence" value="ECO:0007669"/>
    <property type="project" value="TreeGrafter"/>
</dbReference>
<comment type="caution">
    <text evidence="5">The sequence shown here is derived from an EMBL/GenBank/DDBJ whole genome shotgun (WGS) entry which is preliminary data.</text>
</comment>
<dbReference type="Pfam" id="PF00303">
    <property type="entry name" value="Thymidylat_synt"/>
    <property type="match status" value="1"/>
</dbReference>
<name>A0A1G2CGT5_9BACT</name>
<dbReference type="InterPro" id="IPR025595">
    <property type="entry name" value="PterinBD-DUF4346"/>
</dbReference>
<dbReference type="InterPro" id="IPR023451">
    <property type="entry name" value="Thymidate_synth/dCMP_Mease_dom"/>
</dbReference>
<gene>
    <name evidence="5" type="ORF">A3B13_01055</name>
</gene>
<dbReference type="PANTHER" id="PTHR11548:SF1">
    <property type="entry name" value="THYMIDYLATE SYNTHASE 1"/>
    <property type="match status" value="1"/>
</dbReference>
<accession>A0A1G2CGT5</accession>
<dbReference type="Pfam" id="PF14251">
    <property type="entry name" value="PterinBD-DUF4346"/>
    <property type="match status" value="1"/>
</dbReference>
<organism evidence="5 6">
    <name type="scientific">Candidatus Liptonbacteria bacterium RIFCSPLOWO2_01_FULL_45_15</name>
    <dbReference type="NCBI Taxonomy" id="1798649"/>
    <lineage>
        <taxon>Bacteria</taxon>
        <taxon>Candidatus Liptoniibacteriota</taxon>
    </lineage>
</organism>
<reference evidence="5 6" key="1">
    <citation type="journal article" date="2016" name="Nat. Commun.">
        <title>Thousands of microbial genomes shed light on interconnected biogeochemical processes in an aquifer system.</title>
        <authorList>
            <person name="Anantharaman K."/>
            <person name="Brown C.T."/>
            <person name="Hug L.A."/>
            <person name="Sharon I."/>
            <person name="Castelle C.J."/>
            <person name="Probst A.J."/>
            <person name="Thomas B.C."/>
            <person name="Singh A."/>
            <person name="Wilkins M.J."/>
            <person name="Karaoz U."/>
            <person name="Brodie E.L."/>
            <person name="Williams K.H."/>
            <person name="Hubbard S.S."/>
            <person name="Banfield J.F."/>
        </authorList>
    </citation>
    <scope>NUCLEOTIDE SEQUENCE [LARGE SCALE GENOMIC DNA]</scope>
</reference>
<dbReference type="InterPro" id="IPR045097">
    <property type="entry name" value="Thymidate_synth/dCMP_Mease"/>
</dbReference>
<evidence type="ECO:0000313" key="6">
    <source>
        <dbReference type="Proteomes" id="UP000176287"/>
    </source>
</evidence>
<evidence type="ECO:0000259" key="3">
    <source>
        <dbReference type="Pfam" id="PF00303"/>
    </source>
</evidence>
<evidence type="ECO:0000256" key="2">
    <source>
        <dbReference type="ARBA" id="ARBA00022679"/>
    </source>
</evidence>
<dbReference type="GO" id="GO:0032259">
    <property type="term" value="P:methylation"/>
    <property type="evidence" value="ECO:0007669"/>
    <property type="project" value="UniProtKB-KW"/>
</dbReference>
<dbReference type="InterPro" id="IPR036926">
    <property type="entry name" value="Thymidate_synth/dCMP_Mease_sf"/>
</dbReference>
<dbReference type="SUPFAM" id="SSF55831">
    <property type="entry name" value="Thymidylate synthase/dCMP hydroxymethylase"/>
    <property type="match status" value="1"/>
</dbReference>
<keyword evidence="1" id="KW-0489">Methyltransferase</keyword>
<feature type="domain" description="DUF4346" evidence="4">
    <location>
        <begin position="419"/>
        <end position="495"/>
    </location>
</feature>
<evidence type="ECO:0000313" key="5">
    <source>
        <dbReference type="EMBL" id="OGZ00596.1"/>
    </source>
</evidence>
<proteinExistence type="predicted"/>
<evidence type="ECO:0000256" key="1">
    <source>
        <dbReference type="ARBA" id="ARBA00022603"/>
    </source>
</evidence>
<protein>
    <submittedName>
        <fullName evidence="5">Uncharacterized protein</fullName>
    </submittedName>
</protein>